<proteinExistence type="predicted"/>
<protein>
    <submittedName>
        <fullName evidence="2">Uncharacterized protein</fullName>
    </submittedName>
</protein>
<dbReference type="EMBL" id="JAIWYP010000005">
    <property type="protein sequence ID" value="KAH3817181.1"/>
    <property type="molecule type" value="Genomic_DNA"/>
</dbReference>
<sequence length="60" mass="6536">MKLDSATKLQVLSNISKSHECRVQRLAECTCFGECGLVVADEILVEIVQNPCALIKVGQC</sequence>
<comment type="caution">
    <text evidence="2">The sequence shown here is derived from an EMBL/GenBank/DDBJ whole genome shotgun (WGS) entry which is preliminary data.</text>
</comment>
<reference evidence="2" key="1">
    <citation type="journal article" date="2019" name="bioRxiv">
        <title>The Genome of the Zebra Mussel, Dreissena polymorpha: A Resource for Invasive Species Research.</title>
        <authorList>
            <person name="McCartney M.A."/>
            <person name="Auch B."/>
            <person name="Kono T."/>
            <person name="Mallez S."/>
            <person name="Zhang Y."/>
            <person name="Obille A."/>
            <person name="Becker A."/>
            <person name="Abrahante J.E."/>
            <person name="Garbe J."/>
            <person name="Badalamenti J.P."/>
            <person name="Herman A."/>
            <person name="Mangelson H."/>
            <person name="Liachko I."/>
            <person name="Sullivan S."/>
            <person name="Sone E.D."/>
            <person name="Koren S."/>
            <person name="Silverstein K.A.T."/>
            <person name="Beckman K.B."/>
            <person name="Gohl D.M."/>
        </authorList>
    </citation>
    <scope>NUCLEOTIDE SEQUENCE</scope>
    <source>
        <strain evidence="2">Duluth1</strain>
        <tissue evidence="2">Whole animal</tissue>
    </source>
</reference>
<name>A0A9D4GNH3_DREPO</name>
<dbReference type="EMBL" id="JAIWYP010000005">
    <property type="protein sequence ID" value="KAH3818684.1"/>
    <property type="molecule type" value="Genomic_DNA"/>
</dbReference>
<evidence type="ECO:0000313" key="3">
    <source>
        <dbReference type="Proteomes" id="UP000828390"/>
    </source>
</evidence>
<dbReference type="Proteomes" id="UP000828390">
    <property type="component" value="Unassembled WGS sequence"/>
</dbReference>
<gene>
    <name evidence="1" type="ORF">DPMN_118711</name>
    <name evidence="2" type="ORF">DPMN_120406</name>
</gene>
<organism evidence="2 3">
    <name type="scientific">Dreissena polymorpha</name>
    <name type="common">Zebra mussel</name>
    <name type="synonym">Mytilus polymorpha</name>
    <dbReference type="NCBI Taxonomy" id="45954"/>
    <lineage>
        <taxon>Eukaryota</taxon>
        <taxon>Metazoa</taxon>
        <taxon>Spiralia</taxon>
        <taxon>Lophotrochozoa</taxon>
        <taxon>Mollusca</taxon>
        <taxon>Bivalvia</taxon>
        <taxon>Autobranchia</taxon>
        <taxon>Heteroconchia</taxon>
        <taxon>Euheterodonta</taxon>
        <taxon>Imparidentia</taxon>
        <taxon>Neoheterodontei</taxon>
        <taxon>Myida</taxon>
        <taxon>Dreissenoidea</taxon>
        <taxon>Dreissenidae</taxon>
        <taxon>Dreissena</taxon>
    </lineage>
</organism>
<accession>A0A9D4GNH3</accession>
<evidence type="ECO:0000313" key="1">
    <source>
        <dbReference type="EMBL" id="KAH3817181.1"/>
    </source>
</evidence>
<dbReference type="AlphaFoldDB" id="A0A9D4GNH3"/>
<reference evidence="2" key="2">
    <citation type="submission" date="2020-11" db="EMBL/GenBank/DDBJ databases">
        <authorList>
            <person name="McCartney M.A."/>
            <person name="Auch B."/>
            <person name="Kono T."/>
            <person name="Mallez S."/>
            <person name="Becker A."/>
            <person name="Gohl D.M."/>
            <person name="Silverstein K.A.T."/>
            <person name="Koren S."/>
            <person name="Bechman K.B."/>
            <person name="Herman A."/>
            <person name="Abrahante J.E."/>
            <person name="Garbe J."/>
        </authorList>
    </citation>
    <scope>NUCLEOTIDE SEQUENCE</scope>
    <source>
        <strain evidence="2">Duluth1</strain>
        <tissue evidence="2">Whole animal</tissue>
    </source>
</reference>
<evidence type="ECO:0000313" key="2">
    <source>
        <dbReference type="EMBL" id="KAH3818684.1"/>
    </source>
</evidence>
<keyword evidence="3" id="KW-1185">Reference proteome</keyword>